<evidence type="ECO:0000256" key="1">
    <source>
        <dbReference type="ARBA" id="ARBA00022723"/>
    </source>
</evidence>
<keyword evidence="1 4" id="KW-0479">Metal-binding</keyword>
<keyword evidence="2 4" id="KW-0863">Zinc-finger</keyword>
<feature type="compositionally biased region" description="Polar residues" evidence="6">
    <location>
        <begin position="323"/>
        <end position="336"/>
    </location>
</feature>
<feature type="region of interest" description="Disordered" evidence="6">
    <location>
        <begin position="304"/>
        <end position="367"/>
    </location>
</feature>
<organism evidence="9 10">
    <name type="scientific">Tetrapyrgos nigripes</name>
    <dbReference type="NCBI Taxonomy" id="182062"/>
    <lineage>
        <taxon>Eukaryota</taxon>
        <taxon>Fungi</taxon>
        <taxon>Dikarya</taxon>
        <taxon>Basidiomycota</taxon>
        <taxon>Agaricomycotina</taxon>
        <taxon>Agaricomycetes</taxon>
        <taxon>Agaricomycetidae</taxon>
        <taxon>Agaricales</taxon>
        <taxon>Marasmiineae</taxon>
        <taxon>Marasmiaceae</taxon>
        <taxon>Tetrapyrgos</taxon>
    </lineage>
</organism>
<dbReference type="AlphaFoldDB" id="A0A8H5GTV1"/>
<evidence type="ECO:0000256" key="2">
    <source>
        <dbReference type="ARBA" id="ARBA00022771"/>
    </source>
</evidence>
<evidence type="ECO:0000313" key="9">
    <source>
        <dbReference type="EMBL" id="KAF5370740.1"/>
    </source>
</evidence>
<sequence>MPSLTYNYVDAINQNLLCCICRMPFIDPFTTRSCGHTFCRDCILESLDHALQCPIDRSPLTTDDLQPANPIIRSLVDELAVECTNHPCSHTCQRQLLEQHLQSSCLYIPVPCPDGGCDQIMLRREAVTHRCEHSIVKCDACSSQVRAFELEDHRTQCLKQLTTCESCKLQFPRSSKSSHQNSCPETVVHCPQQENGCSWRGKRAALYSEHTSTCPYQAISGFFAIYHEKTKVLEDENVLLRRRVESLENHVRTMEIELQSARIALGPWIRNTASSFSLDTPTPNPGTPQRPQLRIVASGIPSLPSSSQSVLEGDPLAPYFPAQDNTQSFDRQQSFSAVERPSADRQVDRRTRSLNRNSWSLGQSWDAMHTPTNLQPTGPRAPKQGITTAVAPLNLNSTLQCSLEGLRESVVSLSKSVETLGRRSDITLTNETLRLNEEMMSLKANMHGMRMQASTFTFTLYTSTDFLVQMHAIMMENAQLTARADPLLFEHNFGPMSPHRYHYMPNSPSTTKL</sequence>
<feature type="domain" description="TRAF-type" evidence="8">
    <location>
        <begin position="100"/>
        <end position="151"/>
    </location>
</feature>
<dbReference type="SUPFAM" id="SSF49599">
    <property type="entry name" value="TRAF domain-like"/>
    <property type="match status" value="2"/>
</dbReference>
<dbReference type="PROSITE" id="PS50089">
    <property type="entry name" value="ZF_RING_2"/>
    <property type="match status" value="1"/>
</dbReference>
<feature type="compositionally biased region" description="Polar residues" evidence="6">
    <location>
        <begin position="354"/>
        <end position="363"/>
    </location>
</feature>
<name>A0A8H5GTV1_9AGAR</name>
<keyword evidence="3 4" id="KW-0862">Zinc</keyword>
<gene>
    <name evidence="9" type="ORF">D9758_001948</name>
</gene>
<dbReference type="PROSITE" id="PS00518">
    <property type="entry name" value="ZF_RING_1"/>
    <property type="match status" value="1"/>
</dbReference>
<accession>A0A8H5GTV1</accession>
<evidence type="ECO:0000256" key="3">
    <source>
        <dbReference type="ARBA" id="ARBA00022833"/>
    </source>
</evidence>
<dbReference type="InterPro" id="IPR013083">
    <property type="entry name" value="Znf_RING/FYVE/PHD"/>
</dbReference>
<dbReference type="EMBL" id="JAACJM010000010">
    <property type="protein sequence ID" value="KAF5370740.1"/>
    <property type="molecule type" value="Genomic_DNA"/>
</dbReference>
<dbReference type="InterPro" id="IPR001293">
    <property type="entry name" value="Znf_TRAF"/>
</dbReference>
<evidence type="ECO:0000259" key="8">
    <source>
        <dbReference type="PROSITE" id="PS50145"/>
    </source>
</evidence>
<dbReference type="PROSITE" id="PS50145">
    <property type="entry name" value="ZF_TRAF"/>
    <property type="match status" value="1"/>
</dbReference>
<feature type="domain" description="RING-type" evidence="7">
    <location>
        <begin position="18"/>
        <end position="57"/>
    </location>
</feature>
<evidence type="ECO:0000256" key="4">
    <source>
        <dbReference type="PROSITE-ProRule" id="PRU00207"/>
    </source>
</evidence>
<dbReference type="Gene3D" id="3.30.40.10">
    <property type="entry name" value="Zinc/RING finger domain, C3HC4 (zinc finger)"/>
    <property type="match status" value="2"/>
</dbReference>
<dbReference type="InterPro" id="IPR001841">
    <property type="entry name" value="Znf_RING"/>
</dbReference>
<dbReference type="GO" id="GO:0008270">
    <property type="term" value="F:zinc ion binding"/>
    <property type="evidence" value="ECO:0007669"/>
    <property type="project" value="UniProtKB-KW"/>
</dbReference>
<dbReference type="PANTHER" id="PTHR10131:SF94">
    <property type="entry name" value="TNF RECEPTOR-ASSOCIATED FACTOR 4"/>
    <property type="match status" value="1"/>
</dbReference>
<proteinExistence type="predicted"/>
<comment type="caution">
    <text evidence="9">The sequence shown here is derived from an EMBL/GenBank/DDBJ whole genome shotgun (WGS) entry which is preliminary data.</text>
</comment>
<dbReference type="OrthoDB" id="1630758at2759"/>
<feature type="zinc finger region" description="TRAF-type" evidence="4">
    <location>
        <begin position="100"/>
        <end position="151"/>
    </location>
</feature>
<evidence type="ECO:0000259" key="7">
    <source>
        <dbReference type="PROSITE" id="PS50089"/>
    </source>
</evidence>
<evidence type="ECO:0000256" key="5">
    <source>
        <dbReference type="SAM" id="Coils"/>
    </source>
</evidence>
<dbReference type="PANTHER" id="PTHR10131">
    <property type="entry name" value="TNF RECEPTOR ASSOCIATED FACTOR"/>
    <property type="match status" value="1"/>
</dbReference>
<dbReference type="SMART" id="SM00184">
    <property type="entry name" value="RING"/>
    <property type="match status" value="1"/>
</dbReference>
<dbReference type="SUPFAM" id="SSF57850">
    <property type="entry name" value="RING/U-box"/>
    <property type="match status" value="1"/>
</dbReference>
<reference evidence="9 10" key="1">
    <citation type="journal article" date="2020" name="ISME J.">
        <title>Uncovering the hidden diversity of litter-decomposition mechanisms in mushroom-forming fungi.</title>
        <authorList>
            <person name="Floudas D."/>
            <person name="Bentzer J."/>
            <person name="Ahren D."/>
            <person name="Johansson T."/>
            <person name="Persson P."/>
            <person name="Tunlid A."/>
        </authorList>
    </citation>
    <scope>NUCLEOTIDE SEQUENCE [LARGE SCALE GENOMIC DNA]</scope>
    <source>
        <strain evidence="9 10">CBS 291.85</strain>
    </source>
</reference>
<evidence type="ECO:0000313" key="10">
    <source>
        <dbReference type="Proteomes" id="UP000559256"/>
    </source>
</evidence>
<keyword evidence="5" id="KW-0175">Coiled coil</keyword>
<dbReference type="Proteomes" id="UP000559256">
    <property type="component" value="Unassembled WGS sequence"/>
</dbReference>
<protein>
    <submittedName>
        <fullName evidence="9">Uncharacterized protein</fullName>
    </submittedName>
</protein>
<evidence type="ECO:0000256" key="6">
    <source>
        <dbReference type="SAM" id="MobiDB-lite"/>
    </source>
</evidence>
<dbReference type="Pfam" id="PF13445">
    <property type="entry name" value="zf-RING_UBOX"/>
    <property type="match status" value="1"/>
</dbReference>
<keyword evidence="10" id="KW-1185">Reference proteome</keyword>
<dbReference type="InterPro" id="IPR027370">
    <property type="entry name" value="Znf-RING_euk"/>
</dbReference>
<feature type="coiled-coil region" evidence="5">
    <location>
        <begin position="230"/>
        <end position="264"/>
    </location>
</feature>
<feature type="compositionally biased region" description="Basic and acidic residues" evidence="6">
    <location>
        <begin position="341"/>
        <end position="351"/>
    </location>
</feature>
<dbReference type="InterPro" id="IPR017907">
    <property type="entry name" value="Znf_RING_CS"/>
</dbReference>